<sequence>MSKWADYLISEAEYDSNYLISKIKQHRDNGESIGDGEIIDRSTLANNLGHGSKYMTVYGALNKLRIGKNVRYFRADGYHYIRIDHNKVNHDNLGDLPDISKHEQEEKPALASFTKPKPIDETKPLSVTSSAFFAEP</sequence>
<name>A0A383EL62_9ZZZZ</name>
<evidence type="ECO:0000256" key="1">
    <source>
        <dbReference type="SAM" id="MobiDB-lite"/>
    </source>
</evidence>
<dbReference type="Pfam" id="PF13031">
    <property type="entry name" value="DUF3892"/>
    <property type="match status" value="1"/>
</dbReference>
<feature type="compositionally biased region" description="Basic and acidic residues" evidence="1">
    <location>
        <begin position="89"/>
        <end position="108"/>
    </location>
</feature>
<dbReference type="AlphaFoldDB" id="A0A383EL62"/>
<evidence type="ECO:0000313" key="2">
    <source>
        <dbReference type="EMBL" id="SVE57060.1"/>
    </source>
</evidence>
<dbReference type="EMBL" id="UINC01226534">
    <property type="protein sequence ID" value="SVE57060.1"/>
    <property type="molecule type" value="Genomic_DNA"/>
</dbReference>
<feature type="non-terminal residue" evidence="2">
    <location>
        <position position="136"/>
    </location>
</feature>
<gene>
    <name evidence="2" type="ORF">METZ01_LOCUS509914</name>
</gene>
<reference evidence="2" key="1">
    <citation type="submission" date="2018-05" db="EMBL/GenBank/DDBJ databases">
        <authorList>
            <person name="Lanie J.A."/>
            <person name="Ng W.-L."/>
            <person name="Kazmierczak K.M."/>
            <person name="Andrzejewski T.M."/>
            <person name="Davidsen T.M."/>
            <person name="Wayne K.J."/>
            <person name="Tettelin H."/>
            <person name="Glass J.I."/>
            <person name="Rusch D."/>
            <person name="Podicherti R."/>
            <person name="Tsui H.-C.T."/>
            <person name="Winkler M.E."/>
        </authorList>
    </citation>
    <scope>NUCLEOTIDE SEQUENCE</scope>
</reference>
<dbReference type="InterPro" id="IPR024997">
    <property type="entry name" value="DUF3892"/>
</dbReference>
<organism evidence="2">
    <name type="scientific">marine metagenome</name>
    <dbReference type="NCBI Taxonomy" id="408172"/>
    <lineage>
        <taxon>unclassified sequences</taxon>
        <taxon>metagenomes</taxon>
        <taxon>ecological metagenomes</taxon>
    </lineage>
</organism>
<feature type="region of interest" description="Disordered" evidence="1">
    <location>
        <begin position="89"/>
        <end position="136"/>
    </location>
</feature>
<evidence type="ECO:0008006" key="3">
    <source>
        <dbReference type="Google" id="ProtNLM"/>
    </source>
</evidence>
<accession>A0A383EL62</accession>
<protein>
    <recommendedName>
        <fullName evidence="3">DUF3892 domain-containing protein</fullName>
    </recommendedName>
</protein>
<proteinExistence type="predicted"/>
<feature type="compositionally biased region" description="Polar residues" evidence="1">
    <location>
        <begin position="125"/>
        <end position="136"/>
    </location>
</feature>